<sequence length="312" mass="33315">MKVGVMGTGAVGGYYGAMLARAGVEVLFVGRPAQVERLTTEGLRLQAQAFDERLRIEATDDVQHLAACDLVLCCVKSGDTEAAGEQMAPFLSPNAVVLSLQNGVDNAPRLAATLRPSQLVAPAVVYVASEMVAPDHVRHHGRGELVIARWTPRPGQPAPDQVQAVFTRAAVPVELADDVQAALWSKLVLNSAYNALSALSRLPYGPLVRHEGVLPLMRAVVAECLAVATAEGVRVPDPWPAVLRIAETMPGQFSSTAQDLMRGKRSEIDHLNGLVVRRGEALGVATPANRALHVLVRLHEARLDTSHEPARG</sequence>
<dbReference type="Pfam" id="PF02558">
    <property type="entry name" value="ApbA"/>
    <property type="match status" value="1"/>
</dbReference>
<dbReference type="Gene3D" id="3.40.50.720">
    <property type="entry name" value="NAD(P)-binding Rossmann-like Domain"/>
    <property type="match status" value="1"/>
</dbReference>
<dbReference type="Pfam" id="PF08546">
    <property type="entry name" value="ApbA_C"/>
    <property type="match status" value="1"/>
</dbReference>
<dbReference type="EC" id="1.1.1.169" evidence="3 10"/>
<evidence type="ECO:0000256" key="10">
    <source>
        <dbReference type="RuleBase" id="RU362068"/>
    </source>
</evidence>
<evidence type="ECO:0000259" key="12">
    <source>
        <dbReference type="Pfam" id="PF08546"/>
    </source>
</evidence>
<keyword evidence="14" id="KW-1185">Reference proteome</keyword>
<evidence type="ECO:0000256" key="5">
    <source>
        <dbReference type="ARBA" id="ARBA00022655"/>
    </source>
</evidence>
<comment type="similarity">
    <text evidence="2 10">Belongs to the ketopantoate reductase family.</text>
</comment>
<evidence type="ECO:0000256" key="9">
    <source>
        <dbReference type="ARBA" id="ARBA00048793"/>
    </source>
</evidence>
<evidence type="ECO:0000256" key="4">
    <source>
        <dbReference type="ARBA" id="ARBA00019465"/>
    </source>
</evidence>
<keyword evidence="6 10" id="KW-0521">NADP</keyword>
<comment type="function">
    <text evidence="10">Catalyzes the NADPH-dependent reduction of ketopantoate into pantoic acid.</text>
</comment>
<evidence type="ECO:0000313" key="13">
    <source>
        <dbReference type="EMBL" id="MEK8030455.1"/>
    </source>
</evidence>
<name>A0ABU9BP70_9BURK</name>
<comment type="caution">
    <text evidence="13">The sequence shown here is derived from an EMBL/GenBank/DDBJ whole genome shotgun (WGS) entry which is preliminary data.</text>
</comment>
<dbReference type="InterPro" id="IPR013328">
    <property type="entry name" value="6PGD_dom2"/>
</dbReference>
<dbReference type="InterPro" id="IPR013752">
    <property type="entry name" value="KPA_reductase"/>
</dbReference>
<evidence type="ECO:0000259" key="11">
    <source>
        <dbReference type="Pfam" id="PF02558"/>
    </source>
</evidence>
<dbReference type="InterPro" id="IPR013332">
    <property type="entry name" value="KPR_N"/>
</dbReference>
<dbReference type="InterPro" id="IPR051402">
    <property type="entry name" value="KPR-Related"/>
</dbReference>
<keyword evidence="5 10" id="KW-0566">Pantothenate biosynthesis</keyword>
<feature type="domain" description="Ketopantoate reductase C-terminal" evidence="12">
    <location>
        <begin position="178"/>
        <end position="299"/>
    </location>
</feature>
<evidence type="ECO:0000256" key="1">
    <source>
        <dbReference type="ARBA" id="ARBA00004994"/>
    </source>
</evidence>
<protein>
    <recommendedName>
        <fullName evidence="4 10">2-dehydropantoate 2-reductase</fullName>
        <ecNumber evidence="3 10">1.1.1.169</ecNumber>
    </recommendedName>
    <alternativeName>
        <fullName evidence="8 10">Ketopantoate reductase</fullName>
    </alternativeName>
</protein>
<comment type="catalytic activity">
    <reaction evidence="9 10">
        <text>(R)-pantoate + NADP(+) = 2-dehydropantoate + NADPH + H(+)</text>
        <dbReference type="Rhea" id="RHEA:16233"/>
        <dbReference type="ChEBI" id="CHEBI:11561"/>
        <dbReference type="ChEBI" id="CHEBI:15378"/>
        <dbReference type="ChEBI" id="CHEBI:15980"/>
        <dbReference type="ChEBI" id="CHEBI:57783"/>
        <dbReference type="ChEBI" id="CHEBI:58349"/>
        <dbReference type="EC" id="1.1.1.169"/>
    </reaction>
</comment>
<gene>
    <name evidence="13" type="ORF">AACH06_06415</name>
</gene>
<reference evidence="13 14" key="1">
    <citation type="submission" date="2024-04" db="EMBL/GenBank/DDBJ databases">
        <title>Novel species of the genus Ideonella isolated from streams.</title>
        <authorList>
            <person name="Lu H."/>
        </authorList>
    </citation>
    <scope>NUCLEOTIDE SEQUENCE [LARGE SCALE GENOMIC DNA]</scope>
    <source>
        <strain evidence="13 14">DXS29W</strain>
    </source>
</reference>
<evidence type="ECO:0000256" key="8">
    <source>
        <dbReference type="ARBA" id="ARBA00032024"/>
    </source>
</evidence>
<dbReference type="SUPFAM" id="SSF48179">
    <property type="entry name" value="6-phosphogluconate dehydrogenase C-terminal domain-like"/>
    <property type="match status" value="1"/>
</dbReference>
<dbReference type="Gene3D" id="1.10.1040.10">
    <property type="entry name" value="N-(1-d-carboxylethyl)-l-norvaline Dehydrogenase, domain 2"/>
    <property type="match status" value="1"/>
</dbReference>
<evidence type="ECO:0000313" key="14">
    <source>
        <dbReference type="Proteomes" id="UP001371218"/>
    </source>
</evidence>
<feature type="domain" description="Ketopantoate reductase N-terminal" evidence="11">
    <location>
        <begin position="3"/>
        <end position="150"/>
    </location>
</feature>
<dbReference type="InterPro" id="IPR008927">
    <property type="entry name" value="6-PGluconate_DH-like_C_sf"/>
</dbReference>
<keyword evidence="7 10" id="KW-0560">Oxidoreductase</keyword>
<evidence type="ECO:0000256" key="7">
    <source>
        <dbReference type="ARBA" id="ARBA00023002"/>
    </source>
</evidence>
<dbReference type="EMBL" id="JBBUTG010000003">
    <property type="protein sequence ID" value="MEK8030455.1"/>
    <property type="molecule type" value="Genomic_DNA"/>
</dbReference>
<dbReference type="NCBIfam" id="TIGR00745">
    <property type="entry name" value="apbA_panE"/>
    <property type="match status" value="1"/>
</dbReference>
<dbReference type="SUPFAM" id="SSF51735">
    <property type="entry name" value="NAD(P)-binding Rossmann-fold domains"/>
    <property type="match status" value="1"/>
</dbReference>
<dbReference type="PANTHER" id="PTHR21708:SF26">
    <property type="entry name" value="2-DEHYDROPANTOATE 2-REDUCTASE"/>
    <property type="match status" value="1"/>
</dbReference>
<evidence type="ECO:0000256" key="2">
    <source>
        <dbReference type="ARBA" id="ARBA00007870"/>
    </source>
</evidence>
<dbReference type="InterPro" id="IPR036291">
    <property type="entry name" value="NAD(P)-bd_dom_sf"/>
</dbReference>
<dbReference type="PANTHER" id="PTHR21708">
    <property type="entry name" value="PROBABLE 2-DEHYDROPANTOATE 2-REDUCTASE"/>
    <property type="match status" value="1"/>
</dbReference>
<organism evidence="13 14">
    <name type="scientific">Ideonella lacteola</name>
    <dbReference type="NCBI Taxonomy" id="2984193"/>
    <lineage>
        <taxon>Bacteria</taxon>
        <taxon>Pseudomonadati</taxon>
        <taxon>Pseudomonadota</taxon>
        <taxon>Betaproteobacteria</taxon>
        <taxon>Burkholderiales</taxon>
        <taxon>Sphaerotilaceae</taxon>
        <taxon>Ideonella</taxon>
    </lineage>
</organism>
<accession>A0ABU9BP70</accession>
<comment type="pathway">
    <text evidence="1 10">Cofactor biosynthesis; (R)-pantothenate biosynthesis; (R)-pantoate from 3-methyl-2-oxobutanoate: step 2/2.</text>
</comment>
<proteinExistence type="inferred from homology"/>
<evidence type="ECO:0000256" key="3">
    <source>
        <dbReference type="ARBA" id="ARBA00013014"/>
    </source>
</evidence>
<dbReference type="RefSeq" id="WP_341424822.1">
    <property type="nucleotide sequence ID" value="NZ_JBBUTG010000003.1"/>
</dbReference>
<dbReference type="InterPro" id="IPR003710">
    <property type="entry name" value="ApbA"/>
</dbReference>
<dbReference type="Proteomes" id="UP001371218">
    <property type="component" value="Unassembled WGS sequence"/>
</dbReference>
<evidence type="ECO:0000256" key="6">
    <source>
        <dbReference type="ARBA" id="ARBA00022857"/>
    </source>
</evidence>